<dbReference type="AlphaFoldDB" id="A0A0S4IIX2"/>
<feature type="transmembrane region" description="Helical" evidence="1">
    <location>
        <begin position="31"/>
        <end position="52"/>
    </location>
</feature>
<dbReference type="Proteomes" id="UP000051952">
    <property type="component" value="Unassembled WGS sequence"/>
</dbReference>
<keyword evidence="1" id="KW-1133">Transmembrane helix</keyword>
<keyword evidence="1" id="KW-0472">Membrane</keyword>
<protein>
    <submittedName>
        <fullName evidence="2">Transmembrane protein, putative</fullName>
    </submittedName>
</protein>
<evidence type="ECO:0000256" key="1">
    <source>
        <dbReference type="SAM" id="Phobius"/>
    </source>
</evidence>
<dbReference type="EMBL" id="CYKH01000150">
    <property type="protein sequence ID" value="CUE73440.1"/>
    <property type="molecule type" value="Genomic_DNA"/>
</dbReference>
<proteinExistence type="predicted"/>
<gene>
    <name evidence="2" type="ORF">BSAL_55135</name>
</gene>
<dbReference type="VEuPathDB" id="TriTrypDB:BSAL_55135"/>
<accession>A0A0S4IIX2</accession>
<sequence>MSTTVVNMTIQHNLVRQAHVSEKNHHRKDTATLSVCLFAITVGILTIMPAVVRSDSADPRCADYTCDLTNTDPSNYYDPSECDSDTCNSTCLTGFPEYEALLEELGVGTALRSSQPLYLPQTSWLSSQFPNQIFKILAMELLGYKNRSAYMPDGWSILCCDPTVMWLEHWPTDPFPTDLQGTFISLPNGYVGFANLYIPNYVMSQHKLASAYAAYELLAEYKTLMLPASSVPCNETKIDPAGACVDSNRYCSDSIAYWPNTTCVDGRYVPPQCVNNSDCQEIIYGSSTWDPGFFESVIKNNHIRFVNMGPRLL</sequence>
<organism evidence="2 3">
    <name type="scientific">Bodo saltans</name>
    <name type="common">Flagellated protozoan</name>
    <dbReference type="NCBI Taxonomy" id="75058"/>
    <lineage>
        <taxon>Eukaryota</taxon>
        <taxon>Discoba</taxon>
        <taxon>Euglenozoa</taxon>
        <taxon>Kinetoplastea</taxon>
        <taxon>Metakinetoplastina</taxon>
        <taxon>Eubodonida</taxon>
        <taxon>Bodonidae</taxon>
        <taxon>Bodo</taxon>
    </lineage>
</organism>
<keyword evidence="1 2" id="KW-0812">Transmembrane</keyword>
<reference evidence="3" key="1">
    <citation type="submission" date="2015-09" db="EMBL/GenBank/DDBJ databases">
        <authorList>
            <consortium name="Pathogen Informatics"/>
        </authorList>
    </citation>
    <scope>NUCLEOTIDE SEQUENCE [LARGE SCALE GENOMIC DNA]</scope>
    <source>
        <strain evidence="3">Lake Konstanz</strain>
    </source>
</reference>
<evidence type="ECO:0000313" key="3">
    <source>
        <dbReference type="Proteomes" id="UP000051952"/>
    </source>
</evidence>
<evidence type="ECO:0000313" key="2">
    <source>
        <dbReference type="EMBL" id="CUE73440.1"/>
    </source>
</evidence>
<name>A0A0S4IIX2_BODSA</name>
<keyword evidence="3" id="KW-1185">Reference proteome</keyword>